<accession>A0A382CZU3</accession>
<evidence type="ECO:0000313" key="5">
    <source>
        <dbReference type="EMBL" id="SVB31718.1"/>
    </source>
</evidence>
<reference evidence="5" key="1">
    <citation type="submission" date="2018-05" db="EMBL/GenBank/DDBJ databases">
        <authorList>
            <person name="Lanie J.A."/>
            <person name="Ng W.-L."/>
            <person name="Kazmierczak K.M."/>
            <person name="Andrzejewski T.M."/>
            <person name="Davidsen T.M."/>
            <person name="Wayne K.J."/>
            <person name="Tettelin H."/>
            <person name="Glass J.I."/>
            <person name="Rusch D."/>
            <person name="Podicherti R."/>
            <person name="Tsui H.-C.T."/>
            <person name="Winkler M.E."/>
        </authorList>
    </citation>
    <scope>NUCLEOTIDE SEQUENCE</scope>
</reference>
<dbReference type="PANTHER" id="PTHR32308">
    <property type="entry name" value="LYASE BETA SUBUNIT, PUTATIVE (AFU_ORTHOLOGUE AFUA_4G13030)-RELATED"/>
    <property type="match status" value="1"/>
</dbReference>
<keyword evidence="3" id="KW-0460">Magnesium</keyword>
<evidence type="ECO:0000256" key="3">
    <source>
        <dbReference type="ARBA" id="ARBA00022842"/>
    </source>
</evidence>
<dbReference type="InterPro" id="IPR005000">
    <property type="entry name" value="Aldolase/citrate-lyase_domain"/>
</dbReference>
<dbReference type="GO" id="GO:0006107">
    <property type="term" value="P:oxaloacetate metabolic process"/>
    <property type="evidence" value="ECO:0007669"/>
    <property type="project" value="TreeGrafter"/>
</dbReference>
<dbReference type="PIRSF" id="PIRSF015582">
    <property type="entry name" value="Cit_lyase_B"/>
    <property type="match status" value="1"/>
</dbReference>
<evidence type="ECO:0000259" key="4">
    <source>
        <dbReference type="Pfam" id="PF03328"/>
    </source>
</evidence>
<dbReference type="PANTHER" id="PTHR32308:SF0">
    <property type="entry name" value="HPCH_HPAI ALDOLASE_CITRATE LYASE DOMAIN-CONTAINING PROTEIN"/>
    <property type="match status" value="1"/>
</dbReference>
<dbReference type="InterPro" id="IPR011206">
    <property type="entry name" value="Citrate_lyase_beta/mcl1/mcl2"/>
</dbReference>
<dbReference type="Pfam" id="PF03328">
    <property type="entry name" value="HpcH_HpaI"/>
    <property type="match status" value="1"/>
</dbReference>
<keyword evidence="2" id="KW-0479">Metal-binding</keyword>
<dbReference type="SUPFAM" id="SSF51621">
    <property type="entry name" value="Phosphoenolpyruvate/pyruvate domain"/>
    <property type="match status" value="1"/>
</dbReference>
<proteinExistence type="predicted"/>
<dbReference type="EMBL" id="UINC01036961">
    <property type="protein sequence ID" value="SVB31718.1"/>
    <property type="molecule type" value="Genomic_DNA"/>
</dbReference>
<evidence type="ECO:0000256" key="1">
    <source>
        <dbReference type="ARBA" id="ARBA00001946"/>
    </source>
</evidence>
<organism evidence="5">
    <name type="scientific">marine metagenome</name>
    <dbReference type="NCBI Taxonomy" id="408172"/>
    <lineage>
        <taxon>unclassified sequences</taxon>
        <taxon>metagenomes</taxon>
        <taxon>ecological metagenomes</taxon>
    </lineage>
</organism>
<gene>
    <name evidence="5" type="ORF">METZ01_LOCUS184572</name>
</gene>
<dbReference type="Gene3D" id="3.20.20.60">
    <property type="entry name" value="Phosphoenolpyruvate-binding domains"/>
    <property type="match status" value="1"/>
</dbReference>
<dbReference type="InterPro" id="IPR040442">
    <property type="entry name" value="Pyrv_kinase-like_dom_sf"/>
</dbReference>
<sequence>MELYRSFIFVPGNRESMLERAKAFKADVIMVDLEDSVPPGEKETAKHMAKEWVPTLCHEGQRVMVRVNSLDTGLTRSELEALVSPDLYGISLGKVESTWNIKDVDLMLSAIEPLAGVERGSTKISAWVETASALVDARDIAIASPRVISLSFGAEDFTNDMGIERSDTGEEVQVPRSLVPVAARAANVASLDSPFVLFQDPDALRADAQKALQMGYTGKHAIHPSQLDIINEVFSPSAEEVAYARKIMEAWDEAEAAGRGSLAMDGRMVDVPVVKRAQNLLDFADAIEARER</sequence>
<dbReference type="GO" id="GO:0000287">
    <property type="term" value="F:magnesium ion binding"/>
    <property type="evidence" value="ECO:0007669"/>
    <property type="project" value="TreeGrafter"/>
</dbReference>
<evidence type="ECO:0000256" key="2">
    <source>
        <dbReference type="ARBA" id="ARBA00022723"/>
    </source>
</evidence>
<comment type="cofactor">
    <cofactor evidence="1">
        <name>Mg(2+)</name>
        <dbReference type="ChEBI" id="CHEBI:18420"/>
    </cofactor>
</comment>
<dbReference type="InterPro" id="IPR015813">
    <property type="entry name" value="Pyrv/PenolPyrv_kinase-like_dom"/>
</dbReference>
<protein>
    <recommendedName>
        <fullName evidence="4">HpcH/HpaI aldolase/citrate lyase domain-containing protein</fullName>
    </recommendedName>
</protein>
<feature type="domain" description="HpcH/HpaI aldolase/citrate lyase" evidence="4">
    <location>
        <begin position="5"/>
        <end position="224"/>
    </location>
</feature>
<name>A0A382CZU3_9ZZZZ</name>
<dbReference type="GO" id="GO:0003824">
    <property type="term" value="F:catalytic activity"/>
    <property type="evidence" value="ECO:0007669"/>
    <property type="project" value="InterPro"/>
</dbReference>
<dbReference type="AlphaFoldDB" id="A0A382CZU3"/>